<comment type="subunit">
    <text evidence="13">F-type ATPases have 2 components, F(1) - the catalytic core - and F(0) - the membrane proton channel. F(1) has five subunits: alpha(3), beta(3), gamma(1), delta(1), epsilon(1). F(0) has three main subunits: a(1), b(2) and c(10-14). The alpha and beta chains form an alternating ring which encloses part of the gamma chain. F(1) is attached to F(0) by a central stalk formed by the gamma and epsilon chains, while a peripheral stalk is formed by the delta and b chains.</text>
</comment>
<dbReference type="EMBL" id="CP128400">
    <property type="protein sequence ID" value="WJW68167.1"/>
    <property type="molecule type" value="Genomic_DNA"/>
</dbReference>
<feature type="transmembrane region" description="Helical" evidence="13">
    <location>
        <begin position="33"/>
        <end position="52"/>
    </location>
</feature>
<evidence type="ECO:0000256" key="7">
    <source>
        <dbReference type="ARBA" id="ARBA00022989"/>
    </source>
</evidence>
<gene>
    <name evidence="13 15" type="primary">atpF</name>
    <name evidence="15" type="ORF">HXX08_20440</name>
    <name evidence="16" type="ORF">OZ401_003771</name>
</gene>
<keyword evidence="9 13" id="KW-0472">Membrane</keyword>
<comment type="function">
    <text evidence="13">Component of the F(0) channel, it forms part of the peripheral stalk, linking F(1) to F(0).</text>
</comment>
<keyword evidence="6 13" id="KW-0375">Hydrogen ion transport</keyword>
<organism evidence="15 17">
    <name type="scientific">Candidatus Chlorohelix allophototropha</name>
    <dbReference type="NCBI Taxonomy" id="3003348"/>
    <lineage>
        <taxon>Bacteria</taxon>
        <taxon>Bacillati</taxon>
        <taxon>Chloroflexota</taxon>
        <taxon>Chloroflexia</taxon>
        <taxon>Candidatus Chloroheliales</taxon>
        <taxon>Candidatus Chloroheliaceae</taxon>
        <taxon>Candidatus Chlorohelix</taxon>
    </lineage>
</organism>
<keyword evidence="8 13" id="KW-0406">Ion transport</keyword>
<sequence>MYFVNINRLFSIIAAEQATDEGIGALGINLWNFIFQLVAFLLMLLLLWRFVYRPILKTLDERKLRAAEIVESSDRIKREVAETEARQKQVFEDARRQAQEIIAQAQAVADKKRAAAEGEAKVAAEAIITKARVEIASERDQAIAQLRREFSDLAIAAAGKVIGEELNTRKDLHGKVINDVLSSYSTRN</sequence>
<keyword evidence="18" id="KW-1185">Reference proteome</keyword>
<dbReference type="GO" id="GO:0046961">
    <property type="term" value="F:proton-transporting ATPase activity, rotational mechanism"/>
    <property type="evidence" value="ECO:0007669"/>
    <property type="project" value="TreeGrafter"/>
</dbReference>
<dbReference type="Proteomes" id="UP000521676">
    <property type="component" value="Unassembled WGS sequence"/>
</dbReference>
<reference evidence="16" key="2">
    <citation type="journal article" date="2024" name="Nature">
        <title>Anoxygenic phototroph of the Chloroflexota uses a type I reaction centre.</title>
        <authorList>
            <person name="Tsuji J.M."/>
            <person name="Shaw N.A."/>
            <person name="Nagashima S."/>
            <person name="Venkiteswaran J.J."/>
            <person name="Schiff S.L."/>
            <person name="Watanabe T."/>
            <person name="Fukui M."/>
            <person name="Hanada S."/>
            <person name="Tank M."/>
            <person name="Neufeld J.D."/>
        </authorList>
    </citation>
    <scope>NUCLEOTIDE SEQUENCE</scope>
    <source>
        <strain evidence="16">L227-S17</strain>
    </source>
</reference>
<proteinExistence type="inferred from homology"/>
<dbReference type="HAMAP" id="MF_01398">
    <property type="entry name" value="ATP_synth_b_bprime"/>
    <property type="match status" value="1"/>
</dbReference>
<keyword evidence="10 13" id="KW-0066">ATP synthesis</keyword>
<dbReference type="CDD" id="cd06503">
    <property type="entry name" value="ATP-synt_Fo_b"/>
    <property type="match status" value="1"/>
</dbReference>
<evidence type="ECO:0000313" key="18">
    <source>
        <dbReference type="Proteomes" id="UP001431572"/>
    </source>
</evidence>
<dbReference type="AlphaFoldDB" id="A0A8T7M857"/>
<dbReference type="InterPro" id="IPR005864">
    <property type="entry name" value="ATP_synth_F0_bsu_bac"/>
</dbReference>
<evidence type="ECO:0000256" key="5">
    <source>
        <dbReference type="ARBA" id="ARBA00022692"/>
    </source>
</evidence>
<dbReference type="GO" id="GO:0045259">
    <property type="term" value="C:proton-transporting ATP synthase complex"/>
    <property type="evidence" value="ECO:0007669"/>
    <property type="project" value="UniProtKB-KW"/>
</dbReference>
<dbReference type="RefSeq" id="WP_341470073.1">
    <property type="nucleotide sequence ID" value="NZ_CP128400.1"/>
</dbReference>
<evidence type="ECO:0000256" key="4">
    <source>
        <dbReference type="ARBA" id="ARBA00022547"/>
    </source>
</evidence>
<evidence type="ECO:0000313" key="16">
    <source>
        <dbReference type="EMBL" id="WJW68167.1"/>
    </source>
</evidence>
<dbReference type="GO" id="GO:0005886">
    <property type="term" value="C:plasma membrane"/>
    <property type="evidence" value="ECO:0007669"/>
    <property type="project" value="UniProtKB-SubCell"/>
</dbReference>
<keyword evidence="7 13" id="KW-1133">Transmembrane helix</keyword>
<evidence type="ECO:0000256" key="3">
    <source>
        <dbReference type="ARBA" id="ARBA00022475"/>
    </source>
</evidence>
<keyword evidence="2 13" id="KW-0813">Transport</keyword>
<evidence type="ECO:0000313" key="15">
    <source>
        <dbReference type="EMBL" id="NWJ48231.1"/>
    </source>
</evidence>
<evidence type="ECO:0000256" key="9">
    <source>
        <dbReference type="ARBA" id="ARBA00023136"/>
    </source>
</evidence>
<dbReference type="Proteomes" id="UP001431572">
    <property type="component" value="Chromosome 2"/>
</dbReference>
<evidence type="ECO:0000256" key="8">
    <source>
        <dbReference type="ARBA" id="ARBA00023065"/>
    </source>
</evidence>
<dbReference type="GO" id="GO:0046933">
    <property type="term" value="F:proton-transporting ATP synthase activity, rotational mechanism"/>
    <property type="evidence" value="ECO:0007669"/>
    <property type="project" value="UniProtKB-UniRule"/>
</dbReference>
<dbReference type="EMBL" id="JACATZ010000003">
    <property type="protein sequence ID" value="NWJ48231.1"/>
    <property type="molecule type" value="Genomic_DNA"/>
</dbReference>
<name>A0A8T7M857_9CHLR</name>
<dbReference type="GO" id="GO:0012505">
    <property type="term" value="C:endomembrane system"/>
    <property type="evidence" value="ECO:0007669"/>
    <property type="project" value="UniProtKB-SubCell"/>
</dbReference>
<dbReference type="InterPro" id="IPR002146">
    <property type="entry name" value="ATP_synth_b/b'su_bac/chlpt"/>
</dbReference>
<evidence type="ECO:0000256" key="10">
    <source>
        <dbReference type="ARBA" id="ARBA00023310"/>
    </source>
</evidence>
<dbReference type="NCBIfam" id="TIGR01144">
    <property type="entry name" value="ATP_synt_b"/>
    <property type="match status" value="1"/>
</dbReference>
<comment type="subcellular location">
    <subcellularLocation>
        <location evidence="13">Cell membrane</location>
        <topology evidence="13">Single-pass membrane protein</topology>
    </subcellularLocation>
    <subcellularLocation>
        <location evidence="12">Endomembrane system</location>
        <topology evidence="12">Single-pass membrane protein</topology>
    </subcellularLocation>
</comment>
<evidence type="ECO:0000313" key="17">
    <source>
        <dbReference type="Proteomes" id="UP000521676"/>
    </source>
</evidence>
<comment type="function">
    <text evidence="11 13">F(1)F(0) ATP synthase produces ATP from ADP in the presence of a proton or sodium gradient. F-type ATPases consist of two structural domains, F(1) containing the extramembraneous catalytic core and F(0) containing the membrane proton channel, linked together by a central stalk and a peripheral stalk. During catalysis, ATP synthesis in the catalytic domain of F(1) is coupled via a rotary mechanism of the central stalk subunits to proton translocation.</text>
</comment>
<evidence type="ECO:0000256" key="12">
    <source>
        <dbReference type="ARBA" id="ARBA00037847"/>
    </source>
</evidence>
<comment type="similarity">
    <text evidence="1 13 14">Belongs to the ATPase B chain family.</text>
</comment>
<dbReference type="PANTHER" id="PTHR33445">
    <property type="entry name" value="ATP SYNTHASE SUBUNIT B', CHLOROPLASTIC"/>
    <property type="match status" value="1"/>
</dbReference>
<evidence type="ECO:0000256" key="6">
    <source>
        <dbReference type="ARBA" id="ARBA00022781"/>
    </source>
</evidence>
<evidence type="ECO:0000256" key="11">
    <source>
        <dbReference type="ARBA" id="ARBA00025198"/>
    </source>
</evidence>
<evidence type="ECO:0000256" key="2">
    <source>
        <dbReference type="ARBA" id="ARBA00022448"/>
    </source>
</evidence>
<evidence type="ECO:0000256" key="1">
    <source>
        <dbReference type="ARBA" id="ARBA00005513"/>
    </source>
</evidence>
<dbReference type="PANTHER" id="PTHR33445:SF1">
    <property type="entry name" value="ATP SYNTHASE SUBUNIT B"/>
    <property type="match status" value="1"/>
</dbReference>
<keyword evidence="3 13" id="KW-1003">Cell membrane</keyword>
<protein>
    <recommendedName>
        <fullName evidence="13">ATP synthase subunit b</fullName>
    </recommendedName>
    <alternativeName>
        <fullName evidence="13">ATP synthase F(0) sector subunit b</fullName>
    </alternativeName>
    <alternativeName>
        <fullName evidence="13">ATPase subunit I</fullName>
    </alternativeName>
    <alternativeName>
        <fullName evidence="13">F-type ATPase subunit b</fullName>
        <shortName evidence="13">F-ATPase subunit b</shortName>
    </alternativeName>
</protein>
<reference evidence="15 17" key="1">
    <citation type="submission" date="2020-06" db="EMBL/GenBank/DDBJ databases">
        <title>Anoxygenic phototrophic Chloroflexota member uses a Type I reaction center.</title>
        <authorList>
            <person name="Tsuji J.M."/>
            <person name="Shaw N.A."/>
            <person name="Nagashima S."/>
            <person name="Venkiteswaran J."/>
            <person name="Schiff S.L."/>
            <person name="Hanada S."/>
            <person name="Tank M."/>
            <person name="Neufeld J.D."/>
        </authorList>
    </citation>
    <scope>NUCLEOTIDE SEQUENCE [LARGE SCALE GENOMIC DNA]</scope>
    <source>
        <strain evidence="15">L227-S17</strain>
    </source>
</reference>
<dbReference type="Pfam" id="PF00430">
    <property type="entry name" value="ATP-synt_B"/>
    <property type="match status" value="1"/>
</dbReference>
<dbReference type="SUPFAM" id="SSF81573">
    <property type="entry name" value="F1F0 ATP synthase subunit B, membrane domain"/>
    <property type="match status" value="1"/>
</dbReference>
<keyword evidence="5 13" id="KW-0812">Transmembrane</keyword>
<dbReference type="InterPro" id="IPR028987">
    <property type="entry name" value="ATP_synth_B-like_membr_sf"/>
</dbReference>
<accession>A0A8T7M857</accession>
<evidence type="ECO:0000256" key="13">
    <source>
        <dbReference type="HAMAP-Rule" id="MF_01398"/>
    </source>
</evidence>
<dbReference type="InterPro" id="IPR050059">
    <property type="entry name" value="ATP_synthase_B_chain"/>
</dbReference>
<keyword evidence="4 13" id="KW-0138">CF(0)</keyword>
<evidence type="ECO:0000256" key="14">
    <source>
        <dbReference type="RuleBase" id="RU003848"/>
    </source>
</evidence>